<evidence type="ECO:0000313" key="1">
    <source>
        <dbReference type="EMBL" id="KAK3698399.1"/>
    </source>
</evidence>
<organism evidence="1 2">
    <name type="scientific">Vermiconidia calcicola</name>
    <dbReference type="NCBI Taxonomy" id="1690605"/>
    <lineage>
        <taxon>Eukaryota</taxon>
        <taxon>Fungi</taxon>
        <taxon>Dikarya</taxon>
        <taxon>Ascomycota</taxon>
        <taxon>Pezizomycotina</taxon>
        <taxon>Dothideomycetes</taxon>
        <taxon>Dothideomycetidae</taxon>
        <taxon>Mycosphaerellales</taxon>
        <taxon>Extremaceae</taxon>
        <taxon>Vermiconidia</taxon>
    </lineage>
</organism>
<gene>
    <name evidence="1" type="ORF">LTR37_016969</name>
</gene>
<name>A0ACC3MLM2_9PEZI</name>
<dbReference type="EMBL" id="JAUTXU010000211">
    <property type="protein sequence ID" value="KAK3698399.1"/>
    <property type="molecule type" value="Genomic_DNA"/>
</dbReference>
<accession>A0ACC3MLM2</accession>
<proteinExistence type="predicted"/>
<sequence>MAYRELVDKYAKQLNESNGRILELETAIAERESRLETLNVTNALPNPDASVEVARLTKQLSEANAQLNEASIQLDNGKARIAELNKAVENGNIEFQTYKDKIVPLKEQAEADVRKLLQLLNKAKAVLAERKKQIQDLKDTETSLRRETAKPAEPAERNANLAANVQKLHDEIKKSKDAENSLRDELVESKATEKEYRQKYVGMCGAKGKVSAHNGRLIKCDEALCAELAKHGIVNKYNAPGGWKHVEQNNESAATNQQIATWKLEKSLELEKKRRLEAEAMLGPDGKRCKKCNPIIVDLMDEDDDITNIIDIAMNNASA</sequence>
<comment type="caution">
    <text evidence="1">The sequence shown here is derived from an EMBL/GenBank/DDBJ whole genome shotgun (WGS) entry which is preliminary data.</text>
</comment>
<evidence type="ECO:0000313" key="2">
    <source>
        <dbReference type="Proteomes" id="UP001281147"/>
    </source>
</evidence>
<keyword evidence="2" id="KW-1185">Reference proteome</keyword>
<protein>
    <submittedName>
        <fullName evidence="1">Uncharacterized protein</fullName>
    </submittedName>
</protein>
<dbReference type="Proteomes" id="UP001281147">
    <property type="component" value="Unassembled WGS sequence"/>
</dbReference>
<reference evidence="1" key="1">
    <citation type="submission" date="2023-07" db="EMBL/GenBank/DDBJ databases">
        <title>Black Yeasts Isolated from many extreme environments.</title>
        <authorList>
            <person name="Coleine C."/>
            <person name="Stajich J.E."/>
            <person name="Selbmann L."/>
        </authorList>
    </citation>
    <scope>NUCLEOTIDE SEQUENCE</scope>
    <source>
        <strain evidence="1">CCFEE 5714</strain>
    </source>
</reference>